<evidence type="ECO:0000313" key="2">
    <source>
        <dbReference type="EMBL" id="VDL74420.1"/>
    </source>
</evidence>
<feature type="transmembrane region" description="Helical" evidence="1">
    <location>
        <begin position="16"/>
        <end position="36"/>
    </location>
</feature>
<organism evidence="4">
    <name type="scientific">Nippostrongylus brasiliensis</name>
    <name type="common">Rat hookworm</name>
    <dbReference type="NCBI Taxonomy" id="27835"/>
    <lineage>
        <taxon>Eukaryota</taxon>
        <taxon>Metazoa</taxon>
        <taxon>Ecdysozoa</taxon>
        <taxon>Nematoda</taxon>
        <taxon>Chromadorea</taxon>
        <taxon>Rhabditida</taxon>
        <taxon>Rhabditina</taxon>
        <taxon>Rhabditomorpha</taxon>
        <taxon>Strongyloidea</taxon>
        <taxon>Heligmosomidae</taxon>
        <taxon>Nippostrongylus</taxon>
    </lineage>
</organism>
<evidence type="ECO:0000313" key="3">
    <source>
        <dbReference type="Proteomes" id="UP000271162"/>
    </source>
</evidence>
<reference evidence="2 3" key="2">
    <citation type="submission" date="2018-11" db="EMBL/GenBank/DDBJ databases">
        <authorList>
            <consortium name="Pathogen Informatics"/>
        </authorList>
    </citation>
    <scope>NUCLEOTIDE SEQUENCE [LARGE SCALE GENOMIC DNA]</scope>
</reference>
<keyword evidence="1" id="KW-0812">Transmembrane</keyword>
<gene>
    <name evidence="2" type="ORF">NBR_LOCUS10831</name>
</gene>
<proteinExistence type="predicted"/>
<keyword evidence="1" id="KW-1133">Transmembrane helix</keyword>
<keyword evidence="1" id="KW-0472">Membrane</keyword>
<sequence>MTKRCVGFLEQLDSKILVYFVYLITVFLTVTSFAIIMPYEQMVVGGDGAVGAVYTEARELIIAAFANGTNRFAMHATLLCNNP</sequence>
<keyword evidence="3" id="KW-1185">Reference proteome</keyword>
<dbReference type="EMBL" id="UYSL01020395">
    <property type="protein sequence ID" value="VDL74420.1"/>
    <property type="molecule type" value="Genomic_DNA"/>
</dbReference>
<reference evidence="4" key="1">
    <citation type="submission" date="2017-02" db="UniProtKB">
        <authorList>
            <consortium name="WormBaseParasite"/>
        </authorList>
    </citation>
    <scope>IDENTIFICATION</scope>
</reference>
<protein>
    <submittedName>
        <fullName evidence="4">PGG domain-containing protein</fullName>
    </submittedName>
</protein>
<name>A0A0N4Y4K1_NIPBR</name>
<dbReference type="WBParaSite" id="NBR_0001083001-mRNA-1">
    <property type="protein sequence ID" value="NBR_0001083001-mRNA-1"/>
    <property type="gene ID" value="NBR_0001083001"/>
</dbReference>
<evidence type="ECO:0000313" key="4">
    <source>
        <dbReference type="WBParaSite" id="NBR_0001083001-mRNA-1"/>
    </source>
</evidence>
<evidence type="ECO:0000256" key="1">
    <source>
        <dbReference type="SAM" id="Phobius"/>
    </source>
</evidence>
<accession>A0A0N4Y4K1</accession>
<dbReference type="Proteomes" id="UP000271162">
    <property type="component" value="Unassembled WGS sequence"/>
</dbReference>
<dbReference type="AlphaFoldDB" id="A0A0N4Y4K1"/>